<feature type="compositionally biased region" description="Polar residues" evidence="1">
    <location>
        <begin position="111"/>
        <end position="133"/>
    </location>
</feature>
<dbReference type="EMBL" id="JABBWK010000015">
    <property type="protein sequence ID" value="KAG1902773.1"/>
    <property type="molecule type" value="Genomic_DNA"/>
</dbReference>
<evidence type="ECO:0000313" key="2">
    <source>
        <dbReference type="EMBL" id="KAG1902773.1"/>
    </source>
</evidence>
<dbReference type="GeneID" id="64671076"/>
<sequence>MSKDKAYQRRDHTLAESRTQLQHHWHKLRLKSDGYGLTSQLVMRWAWPEALRPFGPSPRRSGQSQAQGKGLAFYAPPNASVLMPPTVISDDDTPVTVTMRAKRTIISSSCLTDSNNTATPELSSHKISTNSRNAGKRTLADADWTPSSREELAELSSEEDKAAGHKGKHLCRAHNPSFMDDTRSLIDDTEETPSTRHTTPAATDEFLSDINVQDISMTPVLRHEERGSDVSAFFGKPYAHKAKDGKTRSV</sequence>
<accession>A0AAD4HN61</accession>
<protein>
    <submittedName>
        <fullName evidence="2">Uncharacterized protein</fullName>
    </submittedName>
</protein>
<evidence type="ECO:0000256" key="1">
    <source>
        <dbReference type="SAM" id="MobiDB-lite"/>
    </source>
</evidence>
<proteinExistence type="predicted"/>
<gene>
    <name evidence="2" type="ORF">F5891DRAFT_978263</name>
</gene>
<evidence type="ECO:0000313" key="3">
    <source>
        <dbReference type="Proteomes" id="UP001195769"/>
    </source>
</evidence>
<organism evidence="2 3">
    <name type="scientific">Suillus fuscotomentosus</name>
    <dbReference type="NCBI Taxonomy" id="1912939"/>
    <lineage>
        <taxon>Eukaryota</taxon>
        <taxon>Fungi</taxon>
        <taxon>Dikarya</taxon>
        <taxon>Basidiomycota</taxon>
        <taxon>Agaricomycotina</taxon>
        <taxon>Agaricomycetes</taxon>
        <taxon>Agaricomycetidae</taxon>
        <taxon>Boletales</taxon>
        <taxon>Suillineae</taxon>
        <taxon>Suillaceae</taxon>
        <taxon>Suillus</taxon>
    </lineage>
</organism>
<dbReference type="Proteomes" id="UP001195769">
    <property type="component" value="Unassembled WGS sequence"/>
</dbReference>
<keyword evidence="3" id="KW-1185">Reference proteome</keyword>
<reference evidence="2" key="1">
    <citation type="journal article" date="2020" name="New Phytol.">
        <title>Comparative genomics reveals dynamic genome evolution in host specialist ectomycorrhizal fungi.</title>
        <authorList>
            <person name="Lofgren L.A."/>
            <person name="Nguyen N.H."/>
            <person name="Vilgalys R."/>
            <person name="Ruytinx J."/>
            <person name="Liao H.L."/>
            <person name="Branco S."/>
            <person name="Kuo A."/>
            <person name="LaButti K."/>
            <person name="Lipzen A."/>
            <person name="Andreopoulos W."/>
            <person name="Pangilinan J."/>
            <person name="Riley R."/>
            <person name="Hundley H."/>
            <person name="Na H."/>
            <person name="Barry K."/>
            <person name="Grigoriev I.V."/>
            <person name="Stajich J.E."/>
            <person name="Kennedy P.G."/>
        </authorList>
    </citation>
    <scope>NUCLEOTIDE SEQUENCE</scope>
    <source>
        <strain evidence="2">FC203</strain>
    </source>
</reference>
<feature type="compositionally biased region" description="Basic and acidic residues" evidence="1">
    <location>
        <begin position="148"/>
        <end position="163"/>
    </location>
</feature>
<dbReference type="RefSeq" id="XP_041228348.1">
    <property type="nucleotide sequence ID" value="XM_041376778.1"/>
</dbReference>
<dbReference type="AlphaFoldDB" id="A0AAD4HN61"/>
<comment type="caution">
    <text evidence="2">The sequence shown here is derived from an EMBL/GenBank/DDBJ whole genome shotgun (WGS) entry which is preliminary data.</text>
</comment>
<name>A0AAD4HN61_9AGAM</name>
<feature type="region of interest" description="Disordered" evidence="1">
    <location>
        <begin position="111"/>
        <end position="176"/>
    </location>
</feature>